<dbReference type="EMBL" id="JADFTS010000008">
    <property type="protein sequence ID" value="KAF9592317.1"/>
    <property type="molecule type" value="Genomic_DNA"/>
</dbReference>
<evidence type="ECO:0000313" key="2">
    <source>
        <dbReference type="EMBL" id="KAF9592317.1"/>
    </source>
</evidence>
<dbReference type="AlphaFoldDB" id="A0A835H5Z7"/>
<evidence type="ECO:0000256" key="1">
    <source>
        <dbReference type="SAM" id="MobiDB-lite"/>
    </source>
</evidence>
<evidence type="ECO:0008006" key="4">
    <source>
        <dbReference type="Google" id="ProtNLM"/>
    </source>
</evidence>
<proteinExistence type="predicted"/>
<sequence length="352" mass="38522">MSFPFVKNALEKAWKLKGSMDITTDRDLFYISLSTSEDKQVVFEGGPIFIAGKIFVVMPWSPKAETKCPAAPTQVWVPRTSLVREQNSSVAAPVTRSSTQDATNQNFTTPFVSEVVSSLNDAVVTRESPSTARTSARSPTSLMDAVVSRESPSTTMATVRSPSSPSLPRPIQSLSRNNEDNSSSLGPLLATPHISRLLRTSTDGSSFNCLPGNSPFSTLRNSGSPSFSRESAQYSGNTREKEVVVYTTQEQTQSVLEQEEGILTEEELFQFNVDNNAYAALVIEEDGIDDDISETHDEPFDDHIMTSSQVTRLQMPSQVVTRAQLQQQKLQSSGKRGRGRAKGSGNKGKNKR</sequence>
<accession>A0A835H5Z7</accession>
<feature type="region of interest" description="Disordered" evidence="1">
    <location>
        <begin position="314"/>
        <end position="352"/>
    </location>
</feature>
<reference evidence="2 3" key="1">
    <citation type="submission" date="2020-10" db="EMBL/GenBank/DDBJ databases">
        <title>The Coptis chinensis genome and diversification of protoberbering-type alkaloids.</title>
        <authorList>
            <person name="Wang B."/>
            <person name="Shu S."/>
            <person name="Song C."/>
            <person name="Liu Y."/>
        </authorList>
    </citation>
    <scope>NUCLEOTIDE SEQUENCE [LARGE SCALE GENOMIC DNA]</scope>
    <source>
        <strain evidence="2">HL-2020</strain>
        <tissue evidence="2">Leaf</tissue>
    </source>
</reference>
<organism evidence="2 3">
    <name type="scientific">Coptis chinensis</name>
    <dbReference type="NCBI Taxonomy" id="261450"/>
    <lineage>
        <taxon>Eukaryota</taxon>
        <taxon>Viridiplantae</taxon>
        <taxon>Streptophyta</taxon>
        <taxon>Embryophyta</taxon>
        <taxon>Tracheophyta</taxon>
        <taxon>Spermatophyta</taxon>
        <taxon>Magnoliopsida</taxon>
        <taxon>Ranunculales</taxon>
        <taxon>Ranunculaceae</taxon>
        <taxon>Coptidoideae</taxon>
        <taxon>Coptis</taxon>
    </lineage>
</organism>
<dbReference type="Proteomes" id="UP000631114">
    <property type="component" value="Unassembled WGS sequence"/>
</dbReference>
<feature type="compositionally biased region" description="Low complexity" evidence="1">
    <location>
        <begin position="128"/>
        <end position="141"/>
    </location>
</feature>
<keyword evidence="3" id="KW-1185">Reference proteome</keyword>
<feature type="compositionally biased region" description="Low complexity" evidence="1">
    <location>
        <begin position="160"/>
        <end position="176"/>
    </location>
</feature>
<feature type="compositionally biased region" description="Low complexity" evidence="1">
    <location>
        <begin position="322"/>
        <end position="334"/>
    </location>
</feature>
<comment type="caution">
    <text evidence="2">The sequence shown here is derived from an EMBL/GenBank/DDBJ whole genome shotgun (WGS) entry which is preliminary data.</text>
</comment>
<name>A0A835H5Z7_9MAGN</name>
<evidence type="ECO:0000313" key="3">
    <source>
        <dbReference type="Proteomes" id="UP000631114"/>
    </source>
</evidence>
<protein>
    <recommendedName>
        <fullName evidence="4">DUF4283 domain-containing protein</fullName>
    </recommendedName>
</protein>
<feature type="region of interest" description="Disordered" evidence="1">
    <location>
        <begin position="122"/>
        <end position="188"/>
    </location>
</feature>
<gene>
    <name evidence="2" type="ORF">IFM89_014225</name>
</gene>